<evidence type="ECO:0000256" key="3">
    <source>
        <dbReference type="ARBA" id="ARBA00022448"/>
    </source>
</evidence>
<dbReference type="Pfam" id="PF01490">
    <property type="entry name" value="Aa_trans"/>
    <property type="match status" value="1"/>
</dbReference>
<protein>
    <recommendedName>
        <fullName evidence="9">Amino acid transporter transmembrane domain-containing protein</fullName>
    </recommendedName>
</protein>
<feature type="transmembrane region" description="Helical" evidence="8">
    <location>
        <begin position="376"/>
        <end position="401"/>
    </location>
</feature>
<keyword evidence="4 8" id="KW-0812">Transmembrane</keyword>
<evidence type="ECO:0000256" key="8">
    <source>
        <dbReference type="SAM" id="Phobius"/>
    </source>
</evidence>
<evidence type="ECO:0000259" key="9">
    <source>
        <dbReference type="Pfam" id="PF01490"/>
    </source>
</evidence>
<dbReference type="PANTHER" id="PTHR22950:SF458">
    <property type="entry name" value="SODIUM-COUPLED NEUTRAL AMINO ACID TRANSPORTER 11-RELATED"/>
    <property type="match status" value="1"/>
</dbReference>
<feature type="transmembrane region" description="Helical" evidence="8">
    <location>
        <begin position="190"/>
        <end position="210"/>
    </location>
</feature>
<organism evidence="10 11">
    <name type="scientific">Helicostylum pulchrum</name>
    <dbReference type="NCBI Taxonomy" id="562976"/>
    <lineage>
        <taxon>Eukaryota</taxon>
        <taxon>Fungi</taxon>
        <taxon>Fungi incertae sedis</taxon>
        <taxon>Mucoromycota</taxon>
        <taxon>Mucoromycotina</taxon>
        <taxon>Mucoromycetes</taxon>
        <taxon>Mucorales</taxon>
        <taxon>Mucorineae</taxon>
        <taxon>Mucoraceae</taxon>
        <taxon>Helicostylum</taxon>
    </lineage>
</organism>
<comment type="subcellular location">
    <subcellularLocation>
        <location evidence="1">Membrane</location>
        <topology evidence="1">Multi-pass membrane protein</topology>
    </subcellularLocation>
</comment>
<sequence length="402" mass="44004">MTKQSDAQVGYGTIANEMVEDLDMLQSSRPGYGTRSVLEVSLNIVNATVGSGIIGLPFALMIAGFSTGIIISMFVSILTFFAVYSLILTGQKSQIFNFSAIAEVAMGRFGFHMLNLMLFIQSAGSVISYFIRKVDGDLKKFDFVADTIPILLGLYFPQYPLLADRQLVTILVAVFIIFPLNLFRSIGALARWSAFAVLLLPVMIITVLIRAPAYSREHEAPMMQVGKDPIAAMGIMSFAFVCSQVAHSNYLSQKNQSLSSWKMTSFVSTLLSWSISISFAAIGYLSFGKDVSSNIFSSFPVDDNVINVGRLALGVSMVLTVPMAFYPARDSIQKTIGFETADRQPTPLQHYSIIAQTQFEPLTGLPINKVTAKSTWWLDIASIVLILFGIIVMSFTAYGALI</sequence>
<dbReference type="EMBL" id="BAABUJ010000040">
    <property type="protein sequence ID" value="GAA5804943.1"/>
    <property type="molecule type" value="Genomic_DNA"/>
</dbReference>
<evidence type="ECO:0000256" key="4">
    <source>
        <dbReference type="ARBA" id="ARBA00022692"/>
    </source>
</evidence>
<gene>
    <name evidence="10" type="ORF">HPULCUR_010453</name>
</gene>
<name>A0ABP9YDA9_9FUNG</name>
<evidence type="ECO:0000256" key="7">
    <source>
        <dbReference type="ARBA" id="ARBA00023136"/>
    </source>
</evidence>
<dbReference type="Proteomes" id="UP001476247">
    <property type="component" value="Unassembled WGS sequence"/>
</dbReference>
<feature type="transmembrane region" description="Helical" evidence="8">
    <location>
        <begin position="305"/>
        <end position="326"/>
    </location>
</feature>
<keyword evidence="5" id="KW-0029">Amino-acid transport</keyword>
<dbReference type="InterPro" id="IPR013057">
    <property type="entry name" value="AA_transpt_TM"/>
</dbReference>
<comment type="caution">
    <text evidence="10">The sequence shown here is derived from an EMBL/GenBank/DDBJ whole genome shotgun (WGS) entry which is preliminary data.</text>
</comment>
<feature type="transmembrane region" description="Helical" evidence="8">
    <location>
        <begin position="167"/>
        <end position="183"/>
    </location>
</feature>
<accession>A0ABP9YDA9</accession>
<evidence type="ECO:0000256" key="1">
    <source>
        <dbReference type="ARBA" id="ARBA00004141"/>
    </source>
</evidence>
<comment type="similarity">
    <text evidence="2">Belongs to the amino acid/polyamine transporter 2 family.</text>
</comment>
<keyword evidence="7 8" id="KW-0472">Membrane</keyword>
<reference evidence="10 11" key="1">
    <citation type="submission" date="2024-04" db="EMBL/GenBank/DDBJ databases">
        <title>genome sequences of Mucor flavus KT1a and Helicostylum pulchrum KT1b strains isolation_sourced from the surface of a dry-aged beef.</title>
        <authorList>
            <person name="Toyotome T."/>
            <person name="Hosono M."/>
            <person name="Torimaru M."/>
            <person name="Fukuda K."/>
            <person name="Mikami N."/>
        </authorList>
    </citation>
    <scope>NUCLEOTIDE SEQUENCE [LARGE SCALE GENOMIC DNA]</scope>
    <source>
        <strain evidence="10 11">KT1b</strain>
    </source>
</reference>
<evidence type="ECO:0000256" key="2">
    <source>
        <dbReference type="ARBA" id="ARBA00008066"/>
    </source>
</evidence>
<dbReference type="PANTHER" id="PTHR22950">
    <property type="entry name" value="AMINO ACID TRANSPORTER"/>
    <property type="match status" value="1"/>
</dbReference>
<keyword evidence="6 8" id="KW-1133">Transmembrane helix</keyword>
<keyword evidence="3" id="KW-0813">Transport</keyword>
<keyword evidence="11" id="KW-1185">Reference proteome</keyword>
<feature type="transmembrane region" description="Helical" evidence="8">
    <location>
        <begin position="40"/>
        <end position="62"/>
    </location>
</feature>
<feature type="transmembrane region" description="Helical" evidence="8">
    <location>
        <begin position="109"/>
        <end position="131"/>
    </location>
</feature>
<feature type="transmembrane region" description="Helical" evidence="8">
    <location>
        <begin position="230"/>
        <end position="251"/>
    </location>
</feature>
<proteinExistence type="inferred from homology"/>
<evidence type="ECO:0000256" key="5">
    <source>
        <dbReference type="ARBA" id="ARBA00022970"/>
    </source>
</evidence>
<feature type="transmembrane region" description="Helical" evidence="8">
    <location>
        <begin position="69"/>
        <end position="89"/>
    </location>
</feature>
<feature type="domain" description="Amino acid transporter transmembrane" evidence="9">
    <location>
        <begin position="34"/>
        <end position="395"/>
    </location>
</feature>
<feature type="transmembrane region" description="Helical" evidence="8">
    <location>
        <begin position="263"/>
        <end position="285"/>
    </location>
</feature>
<evidence type="ECO:0000313" key="10">
    <source>
        <dbReference type="EMBL" id="GAA5804943.1"/>
    </source>
</evidence>
<evidence type="ECO:0000256" key="6">
    <source>
        <dbReference type="ARBA" id="ARBA00022989"/>
    </source>
</evidence>
<evidence type="ECO:0000313" key="11">
    <source>
        <dbReference type="Proteomes" id="UP001476247"/>
    </source>
</evidence>